<dbReference type="InterPro" id="IPR004155">
    <property type="entry name" value="PBS_lyase_HEAT"/>
</dbReference>
<dbReference type="SMART" id="SM00567">
    <property type="entry name" value="EZ_HEAT"/>
    <property type="match status" value="3"/>
</dbReference>
<comment type="caution">
    <text evidence="1">The sequence shown here is derived from an EMBL/GenBank/DDBJ whole genome shotgun (WGS) entry which is preliminary data.</text>
</comment>
<evidence type="ECO:0000313" key="1">
    <source>
        <dbReference type="EMBL" id="KZD50925.1"/>
    </source>
</evidence>
<dbReference type="PANTHER" id="PTHR12697">
    <property type="entry name" value="PBS LYASE HEAT-LIKE PROTEIN"/>
    <property type="match status" value="1"/>
</dbReference>
<organism evidence="1 2">
    <name type="scientific">Bacillus cereus</name>
    <dbReference type="NCBI Taxonomy" id="1396"/>
    <lineage>
        <taxon>Bacteria</taxon>
        <taxon>Bacillati</taxon>
        <taxon>Bacillota</taxon>
        <taxon>Bacilli</taxon>
        <taxon>Bacillales</taxon>
        <taxon>Bacillaceae</taxon>
        <taxon>Bacillus</taxon>
        <taxon>Bacillus cereus group</taxon>
    </lineage>
</organism>
<dbReference type="Proteomes" id="UP000076482">
    <property type="component" value="Unassembled WGS sequence"/>
</dbReference>
<name>A0A164KKW0_BACCE</name>
<dbReference type="Gene3D" id="1.25.10.10">
    <property type="entry name" value="Leucine-rich Repeat Variant"/>
    <property type="match status" value="1"/>
</dbReference>
<proteinExistence type="predicted"/>
<dbReference type="SUPFAM" id="SSF48371">
    <property type="entry name" value="ARM repeat"/>
    <property type="match status" value="1"/>
</dbReference>
<dbReference type="GO" id="GO:0016829">
    <property type="term" value="F:lyase activity"/>
    <property type="evidence" value="ECO:0007669"/>
    <property type="project" value="UniProtKB-KW"/>
</dbReference>
<dbReference type="InterPro" id="IPR011989">
    <property type="entry name" value="ARM-like"/>
</dbReference>
<protein>
    <submittedName>
        <fullName evidence="1">PBS lyase HEAT-like repeat</fullName>
    </submittedName>
</protein>
<dbReference type="GO" id="GO:0016491">
    <property type="term" value="F:oxidoreductase activity"/>
    <property type="evidence" value="ECO:0007669"/>
    <property type="project" value="TreeGrafter"/>
</dbReference>
<sequence>MEEYIDDLLRRMDDEKAGIRQCAYEEAMRLNDLSLFSCLQEKVTEARKVYIKTNLYFLIAQLAINTKEMYIADYLIDRLESEESRIVLDSMLIDLSKLSEASNAHKIIPYIYHKNSGVRYSAVIALKLCKSLGAEDALLKLLTVEENRDDIVNICATLYEIGTKRSILPLTKLLHCDSAYIRSAAIETLAEIGRTDLQIVYIDGLADRNVIVKYEAIRAIYAYGDEMAIKPICERVTKVVSRRRKNEVEPTDESEIVIALRFLHKFVGHEEVLKTFDKVYKKRGNLFMAERKWLRDNIAYFQEKERM</sequence>
<dbReference type="RefSeq" id="WP_063263483.1">
    <property type="nucleotide sequence ID" value="NZ_LJKE01000128.1"/>
</dbReference>
<dbReference type="InterPro" id="IPR016024">
    <property type="entry name" value="ARM-type_fold"/>
</dbReference>
<evidence type="ECO:0000313" key="2">
    <source>
        <dbReference type="Proteomes" id="UP000076482"/>
    </source>
</evidence>
<accession>A0A164KKW0</accession>
<dbReference type="AlphaFoldDB" id="A0A164KKW0"/>
<dbReference type="PATRIC" id="fig|1396.535.peg.2468"/>
<dbReference type="PANTHER" id="PTHR12697:SF5">
    <property type="entry name" value="DEOXYHYPUSINE HYDROXYLASE"/>
    <property type="match status" value="1"/>
</dbReference>
<gene>
    <name evidence="1" type="ORF">B4088_6242</name>
</gene>
<dbReference type="Pfam" id="PF13646">
    <property type="entry name" value="HEAT_2"/>
    <property type="match status" value="1"/>
</dbReference>
<keyword evidence="1" id="KW-0456">Lyase</keyword>
<dbReference type="EMBL" id="LJKE01000128">
    <property type="protein sequence ID" value="KZD50925.1"/>
    <property type="molecule type" value="Genomic_DNA"/>
</dbReference>
<reference evidence="1 2" key="1">
    <citation type="submission" date="2015-09" db="EMBL/GenBank/DDBJ databases">
        <title>Bacillus cereus food isolates.</title>
        <authorList>
            <person name="Boekhorst J."/>
        </authorList>
    </citation>
    <scope>NUCLEOTIDE SEQUENCE [LARGE SCALE GENOMIC DNA]</scope>
    <source>
        <strain evidence="1 2">B4088</strain>
    </source>
</reference>